<dbReference type="Proteomes" id="UP000800093">
    <property type="component" value="Unassembled WGS sequence"/>
</dbReference>
<gene>
    <name evidence="3" type="ORF">CC78DRAFT_600337</name>
</gene>
<comment type="similarity">
    <text evidence="2">Belongs to the asaB hydroxylase/desaturase family.</text>
</comment>
<evidence type="ECO:0000256" key="1">
    <source>
        <dbReference type="ARBA" id="ARBA00023002"/>
    </source>
</evidence>
<dbReference type="PANTHER" id="PTHR34598">
    <property type="entry name" value="BLL6449 PROTEIN"/>
    <property type="match status" value="1"/>
</dbReference>
<accession>A0A9P4KCD8</accession>
<evidence type="ECO:0000256" key="2">
    <source>
        <dbReference type="ARBA" id="ARBA00023604"/>
    </source>
</evidence>
<dbReference type="InterPro" id="IPR044053">
    <property type="entry name" value="AsaB-like"/>
</dbReference>
<dbReference type="PANTHER" id="PTHR34598:SF3">
    <property type="entry name" value="OXIDOREDUCTASE AN1597"/>
    <property type="match status" value="1"/>
</dbReference>
<sequence length="289" mass="33056">MISHPSELAAIQFVKWQELHLKEKPFMLFIDLPADAPDQRKTNLVFETQHVSVKDIRGEQKTFTLNENGFMYTALEGFEDLTTKEEVESQYLPAIEELLKREVEGADKVFIWHWRMRESSASDQAGVIDVGNGMLPLQPANYAHIDQGPGSAFNIIKTRLPQDAETLLQGRVRMLNIWKPLRNNVEDWPLAICDGSTVQVEDLVETDNVRTTIISTNFYALHSPSTQKWFYLKNQQPDEAIIFKQLDSDPDVAASLSLHAAFKHENLPEKYMPRKSIEVRAFVFTNQAP</sequence>
<reference evidence="4" key="1">
    <citation type="journal article" date="2020" name="Stud. Mycol.">
        <title>101 Dothideomycetes genomes: A test case for predicting lifestyles and emergence of pathogens.</title>
        <authorList>
            <person name="Haridas S."/>
            <person name="Albert R."/>
            <person name="Binder M."/>
            <person name="Bloem J."/>
            <person name="LaButti K."/>
            <person name="Salamov A."/>
            <person name="Andreopoulos B."/>
            <person name="Baker S."/>
            <person name="Barry K."/>
            <person name="Bills G."/>
            <person name="Bluhm B."/>
            <person name="Cannon C."/>
            <person name="Castanera R."/>
            <person name="Culley D."/>
            <person name="Daum C."/>
            <person name="Ezra D."/>
            <person name="Gonzalez J."/>
            <person name="Henrissat B."/>
            <person name="Kuo A."/>
            <person name="Liang C."/>
            <person name="Lipzen A."/>
            <person name="Lutzoni F."/>
            <person name="Magnuson J."/>
            <person name="Mondo S."/>
            <person name="Nolan M."/>
            <person name="Ohm R."/>
            <person name="Pangilinan J."/>
            <person name="Park H.-J."/>
            <person name="Ramirez L."/>
            <person name="Alfaro M."/>
            <person name="Sun H."/>
            <person name="Tritt A."/>
            <person name="Yoshinaga Y."/>
            <person name="Zwiers L.-H."/>
            <person name="Turgeon B."/>
            <person name="Goodwin S."/>
            <person name="Spatafora J."/>
            <person name="Crous P."/>
            <person name="Grigoriev I."/>
        </authorList>
    </citation>
    <scope>NUCLEOTIDE SEQUENCE [LARGE SCALE GENOMIC DNA]</scope>
    <source>
        <strain evidence="4">CBS 304.66</strain>
    </source>
</reference>
<dbReference type="OrthoDB" id="412788at2759"/>
<protein>
    <submittedName>
        <fullName evidence="3">Uncharacterized protein</fullName>
    </submittedName>
</protein>
<name>A0A9P4KCD8_9PLEO</name>
<keyword evidence="1" id="KW-0560">Oxidoreductase</keyword>
<evidence type="ECO:0000313" key="3">
    <source>
        <dbReference type="EMBL" id="KAF2265187.1"/>
    </source>
</evidence>
<dbReference type="EMBL" id="ML986610">
    <property type="protein sequence ID" value="KAF2265187.1"/>
    <property type="molecule type" value="Genomic_DNA"/>
</dbReference>
<comment type="caution">
    <text evidence="3">The sequence shown here is derived from an EMBL/GenBank/DDBJ whole genome shotgun (WGS) entry which is preliminary data.</text>
</comment>
<evidence type="ECO:0000313" key="4">
    <source>
        <dbReference type="Proteomes" id="UP000800093"/>
    </source>
</evidence>
<dbReference type="GO" id="GO:0016491">
    <property type="term" value="F:oxidoreductase activity"/>
    <property type="evidence" value="ECO:0007669"/>
    <property type="project" value="UniProtKB-KW"/>
</dbReference>
<dbReference type="AlphaFoldDB" id="A0A9P4KCD8"/>
<proteinExistence type="inferred from homology"/>
<keyword evidence="4" id="KW-1185">Reference proteome</keyword>
<dbReference type="NCBIfam" id="NF041278">
    <property type="entry name" value="CmcJ_NvfI_EfuI"/>
    <property type="match status" value="1"/>
</dbReference>
<organism evidence="3 4">
    <name type="scientific">Lojkania enalia</name>
    <dbReference type="NCBI Taxonomy" id="147567"/>
    <lineage>
        <taxon>Eukaryota</taxon>
        <taxon>Fungi</taxon>
        <taxon>Dikarya</taxon>
        <taxon>Ascomycota</taxon>
        <taxon>Pezizomycotina</taxon>
        <taxon>Dothideomycetes</taxon>
        <taxon>Pleosporomycetidae</taxon>
        <taxon>Pleosporales</taxon>
        <taxon>Pleosporales incertae sedis</taxon>
        <taxon>Lojkania</taxon>
    </lineage>
</organism>